<reference evidence="4" key="3">
    <citation type="submission" date="2016-01" db="EMBL/GenBank/DDBJ databases">
        <authorList>
            <person name="Mitreva M."/>
            <person name="Pepin K.H."/>
            <person name="Mihindukulasuriya K.A."/>
            <person name="Fulton R."/>
            <person name="Fronick C."/>
            <person name="O'Laughlin M."/>
            <person name="Miner T."/>
            <person name="Herter B."/>
            <person name="Rosa B.A."/>
            <person name="Cordes M."/>
            <person name="Tomlinson C."/>
            <person name="Wollam A."/>
            <person name="Palsikar V.B."/>
            <person name="Mardis E.R."/>
            <person name="Wilson R.K."/>
        </authorList>
    </citation>
    <scope>NUCLEOTIDE SEQUENCE [LARGE SCALE GENOMIC DNA]</scope>
    <source>
        <strain evidence="4">GED7749B</strain>
    </source>
</reference>
<reference evidence="3" key="2">
    <citation type="submission" date="2015-01" db="EMBL/GenBank/DDBJ databases">
        <title>Comparative genome analysis of Bacillus coagulans HM-08, Clostridium butyricum HM-68, Bacillus subtilis HM-66 and Bacillus paralicheniformis BL-09.</title>
        <authorList>
            <person name="Zhang H."/>
        </authorList>
    </citation>
    <scope>NUCLEOTIDE SEQUENCE [LARGE SCALE GENOMIC DNA]</scope>
    <source>
        <strain evidence="3">HM-08</strain>
    </source>
</reference>
<dbReference type="Proteomes" id="UP000070376">
    <property type="component" value="Unassembled WGS sequence"/>
</dbReference>
<reference evidence="1" key="1">
    <citation type="submission" date="2015-01" db="EMBL/GenBank/DDBJ databases">
        <title>Comparative genome analysis of Bacillus coagulans HM-08, Clostridium butyricum HM-68, Bacillus subtilis HM-66 and Bacillus licheniformis BL-09.</title>
        <authorList>
            <person name="Zhang H."/>
        </authorList>
    </citation>
    <scope>NUCLEOTIDE SEQUENCE [LARGE SCALE GENOMIC DNA]</scope>
    <source>
        <strain evidence="1">HM-08</strain>
    </source>
</reference>
<accession>A0A0C5CCH2</accession>
<dbReference type="Proteomes" id="UP000032024">
    <property type="component" value="Chromosome"/>
</dbReference>
<evidence type="ECO:0000313" key="3">
    <source>
        <dbReference type="Proteomes" id="UP000032024"/>
    </source>
</evidence>
<dbReference type="PATRIC" id="fig|1398.18.peg.2421"/>
<evidence type="ECO:0000313" key="2">
    <source>
        <dbReference type="EMBL" id="KWZ76182.1"/>
    </source>
</evidence>
<dbReference type="STRING" id="1398.AB434_2867"/>
<proteinExistence type="predicted"/>
<dbReference type="EMBL" id="LRPN01000211">
    <property type="protein sequence ID" value="KWZ76182.1"/>
    <property type="molecule type" value="Genomic_DNA"/>
</dbReference>
<protein>
    <submittedName>
        <fullName evidence="2">Uncharacterized protein</fullName>
    </submittedName>
</protein>
<evidence type="ECO:0000313" key="1">
    <source>
        <dbReference type="EMBL" id="AJO23225.1"/>
    </source>
</evidence>
<reference evidence="2" key="4">
    <citation type="submission" date="2016-01" db="EMBL/GenBank/DDBJ databases">
        <authorList>
            <person name="Oliw E.H."/>
        </authorList>
    </citation>
    <scope>NUCLEOTIDE SEQUENCE [LARGE SCALE GENOMIC DNA]</scope>
    <source>
        <strain evidence="2">GED7749B</strain>
    </source>
</reference>
<evidence type="ECO:0000313" key="4">
    <source>
        <dbReference type="Proteomes" id="UP000070376"/>
    </source>
</evidence>
<dbReference type="EMBL" id="CP010525">
    <property type="protein sequence ID" value="AJO23225.1"/>
    <property type="molecule type" value="Genomic_DNA"/>
</dbReference>
<organism evidence="2 4">
    <name type="scientific">Heyndrickxia coagulans</name>
    <name type="common">Weizmannia coagulans</name>
    <dbReference type="NCBI Taxonomy" id="1398"/>
    <lineage>
        <taxon>Bacteria</taxon>
        <taxon>Bacillati</taxon>
        <taxon>Bacillota</taxon>
        <taxon>Bacilli</taxon>
        <taxon>Bacillales</taxon>
        <taxon>Bacillaceae</taxon>
        <taxon>Heyndrickxia</taxon>
    </lineage>
</organism>
<keyword evidence="3" id="KW-1185">Reference proteome</keyword>
<sequence>MIPSFVIQISGFLSWKIALYKLKSSFYNGAKPSICIIIPFCGRQQRSHVSLILHPSAGAVFTAFAKSA</sequence>
<name>A0A0C5CCH2_HEYCO</name>
<dbReference type="AlphaFoldDB" id="A0A0C5CCH2"/>
<gene>
    <name evidence="2" type="ORF">HMPREF3213_03935</name>
    <name evidence="1" type="ORF">SB48_HM08orf03856</name>
</gene>